<evidence type="ECO:0000313" key="2">
    <source>
        <dbReference type="Proteomes" id="UP000266677"/>
    </source>
</evidence>
<evidence type="ECO:0000313" key="1">
    <source>
        <dbReference type="EMBL" id="RJO70894.1"/>
    </source>
</evidence>
<dbReference type="SUPFAM" id="SSF55729">
    <property type="entry name" value="Acyl-CoA N-acyltransferases (Nat)"/>
    <property type="match status" value="1"/>
</dbReference>
<dbReference type="GO" id="GO:0016740">
    <property type="term" value="F:transferase activity"/>
    <property type="evidence" value="ECO:0007669"/>
    <property type="project" value="UniProtKB-KW"/>
</dbReference>
<sequence length="285" mass="29793">MIGENTGVLGRATAAAGRAADLAGVRIATLSTIEEIAEVCRLCAQMWQSAPQDRPVTPNLLRALAKSGGYIAGAYDGDEMVGVGVGFHAAPADLLLHSHIAGVVDGLRGRNVGFALKTHQRAWALSYGIATIGWTFDPLVRRNAYFNIAKLGALPVEYLPDFYGPMDDVINAGDATDRLLIRWDLRAPSVAAICEGKPDIADIGTDAVVAVGISPDGAPVPGSLDGARSLVGVPADITALRASDPAMAARWRAAVREALTGLFAAGSRVTGFDRTGGYLLTKEMK</sequence>
<dbReference type="PANTHER" id="PTHR41700:SF1">
    <property type="entry name" value="N-ACETYLTRANSFERASE DOMAIN-CONTAINING PROTEIN"/>
    <property type="match status" value="1"/>
</dbReference>
<dbReference type="AlphaFoldDB" id="A0A3A4K333"/>
<dbReference type="OrthoDB" id="9797990at2"/>
<organism evidence="1 2">
    <name type="scientific">Nocardia panacis</name>
    <dbReference type="NCBI Taxonomy" id="2340916"/>
    <lineage>
        <taxon>Bacteria</taxon>
        <taxon>Bacillati</taxon>
        <taxon>Actinomycetota</taxon>
        <taxon>Actinomycetes</taxon>
        <taxon>Mycobacteriales</taxon>
        <taxon>Nocardiaceae</taxon>
        <taxon>Nocardia</taxon>
    </lineage>
</organism>
<proteinExistence type="predicted"/>
<name>A0A3A4K333_9NOCA</name>
<reference evidence="1 2" key="1">
    <citation type="submission" date="2018-09" db="EMBL/GenBank/DDBJ databases">
        <title>YIM PH21274 draft genome.</title>
        <authorList>
            <person name="Miao C."/>
        </authorList>
    </citation>
    <scope>NUCLEOTIDE SEQUENCE [LARGE SCALE GENOMIC DNA]</scope>
    <source>
        <strain evidence="1 2">YIM PH 21724</strain>
    </source>
</reference>
<dbReference type="Proteomes" id="UP000266677">
    <property type="component" value="Unassembled WGS sequence"/>
</dbReference>
<protein>
    <submittedName>
        <fullName evidence="1">GNAT family N-acetyltransferase</fullName>
    </submittedName>
</protein>
<dbReference type="EMBL" id="QZFU01000036">
    <property type="protein sequence ID" value="RJO70894.1"/>
    <property type="molecule type" value="Genomic_DNA"/>
</dbReference>
<dbReference type="InterPro" id="IPR016181">
    <property type="entry name" value="Acyl_CoA_acyltransferase"/>
</dbReference>
<dbReference type="InterPro" id="IPR038764">
    <property type="entry name" value="GNAT_N_AcTrfase_prd"/>
</dbReference>
<gene>
    <name evidence="1" type="ORF">D5S18_27310</name>
</gene>
<dbReference type="PANTHER" id="PTHR41700">
    <property type="entry name" value="GCN5-RELATED N-ACETYLTRANSFERASE"/>
    <property type="match status" value="1"/>
</dbReference>
<accession>A0A3A4K333</accession>
<comment type="caution">
    <text evidence="1">The sequence shown here is derived from an EMBL/GenBank/DDBJ whole genome shotgun (WGS) entry which is preliminary data.</text>
</comment>
<keyword evidence="1" id="KW-0808">Transferase</keyword>
<dbReference type="Gene3D" id="3.40.630.30">
    <property type="match status" value="1"/>
</dbReference>
<keyword evidence="2" id="KW-1185">Reference proteome</keyword>